<organism evidence="2 3">
    <name type="scientific">Stenotrophomonas maltophilia</name>
    <name type="common">Pseudomonas maltophilia</name>
    <name type="synonym">Xanthomonas maltophilia</name>
    <dbReference type="NCBI Taxonomy" id="40324"/>
    <lineage>
        <taxon>Bacteria</taxon>
        <taxon>Pseudomonadati</taxon>
        <taxon>Pseudomonadota</taxon>
        <taxon>Gammaproteobacteria</taxon>
        <taxon>Lysobacterales</taxon>
        <taxon>Lysobacteraceae</taxon>
        <taxon>Stenotrophomonas</taxon>
        <taxon>Stenotrophomonas maltophilia group</taxon>
    </lineage>
</organism>
<keyword evidence="1" id="KW-0472">Membrane</keyword>
<reference evidence="2" key="1">
    <citation type="submission" date="2020-11" db="EMBL/GenBank/DDBJ databases">
        <title>Enhanced detection system for hospital associated transmission using whole genome sequencing surveillance.</title>
        <authorList>
            <person name="Harrison L.H."/>
            <person name="Van Tyne D."/>
            <person name="Marsh J.W."/>
            <person name="Griffith M.P."/>
            <person name="Snyder D.J."/>
            <person name="Cooper V.S."/>
            <person name="Mustapha M."/>
        </authorList>
    </citation>
    <scope>NUCLEOTIDE SEQUENCE</scope>
    <source>
        <strain evidence="2">STEN00091</strain>
    </source>
</reference>
<protein>
    <submittedName>
        <fullName evidence="2">TrbC/VirB2 family protein</fullName>
    </submittedName>
</protein>
<evidence type="ECO:0000313" key="3">
    <source>
        <dbReference type="Proteomes" id="UP000625930"/>
    </source>
</evidence>
<dbReference type="InterPro" id="IPR007039">
    <property type="entry name" value="TrbC/VirB2"/>
</dbReference>
<sequence>MKRSNLDLVQAQRTLKTLLMATIFVGALFAPQVFANGATDFGGTDKKVCGFFNNINGLLNIASIAVVTIAVIFAGYQIAFAHKRIADVAPILIGGVLIGAAGQIARMLLGDGSDGKCGGGTSTTYYLINNAIQYYSA</sequence>
<dbReference type="Pfam" id="PF04956">
    <property type="entry name" value="TrbC"/>
    <property type="match status" value="1"/>
</dbReference>
<name>A0AA89WJ18_STEMA</name>
<dbReference type="Proteomes" id="UP000625930">
    <property type="component" value="Unassembled WGS sequence"/>
</dbReference>
<gene>
    <name evidence="2" type="ORF">I5U67_03115</name>
</gene>
<dbReference type="RefSeq" id="WP_164171664.1">
    <property type="nucleotide sequence ID" value="NZ_VLHB01000046.1"/>
</dbReference>
<evidence type="ECO:0000256" key="1">
    <source>
        <dbReference type="SAM" id="Phobius"/>
    </source>
</evidence>
<dbReference type="AlphaFoldDB" id="A0AA89WJ18"/>
<comment type="caution">
    <text evidence="2">The sequence shown here is derived from an EMBL/GenBank/DDBJ whole genome shotgun (WGS) entry which is preliminary data.</text>
</comment>
<evidence type="ECO:0000313" key="2">
    <source>
        <dbReference type="EMBL" id="MBH1651162.1"/>
    </source>
</evidence>
<accession>A0AA89WJ18</accession>
<feature type="transmembrane region" description="Helical" evidence="1">
    <location>
        <begin position="59"/>
        <end position="76"/>
    </location>
</feature>
<dbReference type="EMBL" id="JADUNP010000004">
    <property type="protein sequence ID" value="MBH1651162.1"/>
    <property type="molecule type" value="Genomic_DNA"/>
</dbReference>
<feature type="transmembrane region" description="Helical" evidence="1">
    <location>
        <begin position="88"/>
        <end position="109"/>
    </location>
</feature>
<keyword evidence="1" id="KW-0812">Transmembrane</keyword>
<proteinExistence type="predicted"/>
<keyword evidence="1" id="KW-1133">Transmembrane helix</keyword>